<proteinExistence type="predicted"/>
<sequence length="170" mass="19562">MSSNEKRSMGTSGTATTRMEVRRKFHTQTVRTVIDEEDKTWSTFQVRPSPRFLLSAIDQILISHQCFWPVRQTQQCGHAQTVGCQKIVQLSRGQIALRPVAVSWSKQPARPPILFMYWKFDVTGPLLDFRSCFSKLARSIRLKLMRNACLHIVDASTLREVLRTRKLGLD</sequence>
<accession>A0A1E1MRB7</accession>
<gene>
    <name evidence="1" type="ORF">RSE6_12808</name>
</gene>
<keyword evidence="2" id="KW-1185">Reference proteome</keyword>
<evidence type="ECO:0000313" key="2">
    <source>
        <dbReference type="Proteomes" id="UP000177625"/>
    </source>
</evidence>
<protein>
    <submittedName>
        <fullName evidence="1">Uncharacterized protein</fullName>
    </submittedName>
</protein>
<name>A0A1E1MRB7_RHYSE</name>
<evidence type="ECO:0000313" key="1">
    <source>
        <dbReference type="EMBL" id="CZT51637.1"/>
    </source>
</evidence>
<dbReference type="Proteomes" id="UP000177625">
    <property type="component" value="Unassembled WGS sequence"/>
</dbReference>
<organism evidence="1 2">
    <name type="scientific">Rhynchosporium secalis</name>
    <name type="common">Barley scald fungus</name>
    <dbReference type="NCBI Taxonomy" id="38038"/>
    <lineage>
        <taxon>Eukaryota</taxon>
        <taxon>Fungi</taxon>
        <taxon>Dikarya</taxon>
        <taxon>Ascomycota</taxon>
        <taxon>Pezizomycotina</taxon>
        <taxon>Leotiomycetes</taxon>
        <taxon>Helotiales</taxon>
        <taxon>Ploettnerulaceae</taxon>
        <taxon>Rhynchosporium</taxon>
    </lineage>
</organism>
<dbReference type="EMBL" id="FJVC01000497">
    <property type="protein sequence ID" value="CZT51637.1"/>
    <property type="molecule type" value="Genomic_DNA"/>
</dbReference>
<dbReference type="AlphaFoldDB" id="A0A1E1MRB7"/>
<reference evidence="2" key="1">
    <citation type="submission" date="2016-03" db="EMBL/GenBank/DDBJ databases">
        <authorList>
            <person name="Guldener U."/>
        </authorList>
    </citation>
    <scope>NUCLEOTIDE SEQUENCE [LARGE SCALE GENOMIC DNA]</scope>
</reference>